<dbReference type="CDD" id="cd05403">
    <property type="entry name" value="NT_KNTase_like"/>
    <property type="match status" value="1"/>
</dbReference>
<dbReference type="RefSeq" id="WP_107581580.1">
    <property type="nucleotide sequence ID" value="NZ_JAERMS010000001.1"/>
</dbReference>
<dbReference type="Gene3D" id="3.30.460.10">
    <property type="entry name" value="Beta Polymerase, domain 2"/>
    <property type="match status" value="1"/>
</dbReference>
<dbReference type="Pfam" id="PF18765">
    <property type="entry name" value="Polbeta"/>
    <property type="match status" value="1"/>
</dbReference>
<dbReference type="Proteomes" id="UP000664265">
    <property type="component" value="Unassembled WGS sequence"/>
</dbReference>
<protein>
    <submittedName>
        <fullName evidence="2">Nucleotidyltransferase domain-containing protein</fullName>
    </submittedName>
</protein>
<proteinExistence type="predicted"/>
<name>A0ABS3M211_9BACT</name>
<evidence type="ECO:0000259" key="1">
    <source>
        <dbReference type="Pfam" id="PF18765"/>
    </source>
</evidence>
<comment type="caution">
    <text evidence="2">The sequence shown here is derived from an EMBL/GenBank/DDBJ whole genome shotgun (WGS) entry which is preliminary data.</text>
</comment>
<keyword evidence="3" id="KW-1185">Reference proteome</keyword>
<dbReference type="SUPFAM" id="SSF81301">
    <property type="entry name" value="Nucleotidyltransferase"/>
    <property type="match status" value="1"/>
</dbReference>
<accession>A0ABS3M211</accession>
<dbReference type="InterPro" id="IPR043519">
    <property type="entry name" value="NT_sf"/>
</dbReference>
<evidence type="ECO:0000313" key="3">
    <source>
        <dbReference type="Proteomes" id="UP000664265"/>
    </source>
</evidence>
<organism evidence="2 3">
    <name type="scientific">Prevotella illustrans</name>
    <dbReference type="NCBI Taxonomy" id="2800387"/>
    <lineage>
        <taxon>Bacteria</taxon>
        <taxon>Pseudomonadati</taxon>
        <taxon>Bacteroidota</taxon>
        <taxon>Bacteroidia</taxon>
        <taxon>Bacteroidales</taxon>
        <taxon>Prevotellaceae</taxon>
        <taxon>Prevotella</taxon>
    </lineage>
</organism>
<gene>
    <name evidence="2" type="ORF">JHU38_00235</name>
</gene>
<feature type="domain" description="Polymerase beta nucleotidyltransferase" evidence="1">
    <location>
        <begin position="11"/>
        <end position="100"/>
    </location>
</feature>
<sequence>MRFGLDDKYFNELTAILRAIPEIEEAVIYGSRARGDYRNVSDIDLSLRGTRLENKHVVRLKSLLYESRIPYFFDIHIFHQLRNPQFIANVERDGIVCYRREA</sequence>
<evidence type="ECO:0000313" key="2">
    <source>
        <dbReference type="EMBL" id="MBO1362222.1"/>
    </source>
</evidence>
<reference evidence="2 3" key="1">
    <citation type="submission" date="2021-01" db="EMBL/GenBank/DDBJ databases">
        <title>Prevotella A2931 sp. nov.</title>
        <authorList>
            <person name="Buhl M."/>
            <person name="Oberhettinger P."/>
        </authorList>
    </citation>
    <scope>NUCLEOTIDE SEQUENCE [LARGE SCALE GENOMIC DNA]</scope>
    <source>
        <strain evidence="2 3">A2931</strain>
    </source>
</reference>
<dbReference type="InterPro" id="IPR041633">
    <property type="entry name" value="Polbeta"/>
</dbReference>
<dbReference type="EMBL" id="JAERMS010000001">
    <property type="protein sequence ID" value="MBO1362222.1"/>
    <property type="molecule type" value="Genomic_DNA"/>
</dbReference>